<name>A0AAN7MI73_MYCAM</name>
<evidence type="ECO:0000313" key="2">
    <source>
        <dbReference type="Proteomes" id="UP001333110"/>
    </source>
</evidence>
<organism evidence="1 2">
    <name type="scientific">Mycteria americana</name>
    <name type="common">Wood stork</name>
    <dbReference type="NCBI Taxonomy" id="33587"/>
    <lineage>
        <taxon>Eukaryota</taxon>
        <taxon>Metazoa</taxon>
        <taxon>Chordata</taxon>
        <taxon>Craniata</taxon>
        <taxon>Vertebrata</taxon>
        <taxon>Euteleostomi</taxon>
        <taxon>Archelosauria</taxon>
        <taxon>Archosauria</taxon>
        <taxon>Dinosauria</taxon>
        <taxon>Saurischia</taxon>
        <taxon>Theropoda</taxon>
        <taxon>Coelurosauria</taxon>
        <taxon>Aves</taxon>
        <taxon>Neognathae</taxon>
        <taxon>Neoaves</taxon>
        <taxon>Aequornithes</taxon>
        <taxon>Ciconiiformes</taxon>
        <taxon>Ciconiidae</taxon>
        <taxon>Mycteria</taxon>
    </lineage>
</organism>
<dbReference type="AlphaFoldDB" id="A0AAN7MI73"/>
<comment type="caution">
    <text evidence="1">The sequence shown here is derived from an EMBL/GenBank/DDBJ whole genome shotgun (WGS) entry which is preliminary data.</text>
</comment>
<proteinExistence type="predicted"/>
<evidence type="ECO:0000313" key="1">
    <source>
        <dbReference type="EMBL" id="KAK4806334.1"/>
    </source>
</evidence>
<dbReference type="Proteomes" id="UP001333110">
    <property type="component" value="Unassembled WGS sequence"/>
</dbReference>
<protein>
    <submittedName>
        <fullName evidence="1">Uncharacterized protein</fullName>
    </submittedName>
</protein>
<dbReference type="EMBL" id="JAUNZN010000043">
    <property type="protein sequence ID" value="KAK4806334.1"/>
    <property type="molecule type" value="Genomic_DNA"/>
</dbReference>
<sequence length="133" mass="14251">MLVPAAPVPTYVLGANDQESPSCKLAENITGSGETRVGNCPILPEEQKQEAEKVVAASFPAHLHCTVFPSLEKKAPPPVTLQRSFEMQLPAVAFHMLFFLGYLNHNPPKAKAPAYTCKGAKPPAEDSCSPGPR</sequence>
<reference evidence="1 2" key="1">
    <citation type="journal article" date="2023" name="J. Hered.">
        <title>Chromosome-level genome of the wood stork (Mycteria americana) provides insight into avian chromosome evolution.</title>
        <authorList>
            <person name="Flamio R. Jr."/>
            <person name="Ramstad K.M."/>
        </authorList>
    </citation>
    <scope>NUCLEOTIDE SEQUENCE [LARGE SCALE GENOMIC DNA]</scope>
    <source>
        <strain evidence="1">JAX WOST 10</strain>
    </source>
</reference>
<accession>A0AAN7MI73</accession>
<keyword evidence="2" id="KW-1185">Reference proteome</keyword>
<gene>
    <name evidence="1" type="ORF">QYF61_017203</name>
</gene>